<feature type="transmembrane region" description="Helical" evidence="1">
    <location>
        <begin position="53"/>
        <end position="73"/>
    </location>
</feature>
<accession>A0AAN5I4Y7</accession>
<reference evidence="3" key="1">
    <citation type="submission" date="2022-10" db="EMBL/GenBank/DDBJ databases">
        <title>Genome assembly of Pristionchus species.</title>
        <authorList>
            <person name="Yoshida K."/>
            <person name="Sommer R.J."/>
        </authorList>
    </citation>
    <scope>NUCLEOTIDE SEQUENCE [LARGE SCALE GENOMIC DNA]</scope>
    <source>
        <strain evidence="3">RS5460</strain>
    </source>
</reference>
<organism evidence="2 3">
    <name type="scientific">Pristionchus mayeri</name>
    <dbReference type="NCBI Taxonomy" id="1317129"/>
    <lineage>
        <taxon>Eukaryota</taxon>
        <taxon>Metazoa</taxon>
        <taxon>Ecdysozoa</taxon>
        <taxon>Nematoda</taxon>
        <taxon>Chromadorea</taxon>
        <taxon>Rhabditida</taxon>
        <taxon>Rhabditina</taxon>
        <taxon>Diplogasteromorpha</taxon>
        <taxon>Diplogasteroidea</taxon>
        <taxon>Neodiplogasteridae</taxon>
        <taxon>Pristionchus</taxon>
    </lineage>
</organism>
<sequence length="156" mass="18078">MGGRIRNYITISIEVCIYAVVITLFVINRRRTRSRKFFDLTCRYQMVENIRSCRFLLIFVIFDSLIAATDLIADVGCNITTEFEPDRCPDPSYLPTFTIFRIMSVAFELAIPGLLATVGHASYRNRLKRLLVETSHTIDQYFTRLNSSWENSTCEK</sequence>
<comment type="caution">
    <text evidence="2">The sequence shown here is derived from an EMBL/GenBank/DDBJ whole genome shotgun (WGS) entry which is preliminary data.</text>
</comment>
<keyword evidence="1" id="KW-1133">Transmembrane helix</keyword>
<dbReference type="EMBL" id="BTRK01000005">
    <property type="protein sequence ID" value="GMR51600.1"/>
    <property type="molecule type" value="Genomic_DNA"/>
</dbReference>
<protein>
    <recommendedName>
        <fullName evidence="4">G protein-coupled receptor</fullName>
    </recommendedName>
</protein>
<feature type="transmembrane region" description="Helical" evidence="1">
    <location>
        <begin position="6"/>
        <end position="27"/>
    </location>
</feature>
<dbReference type="InterPro" id="IPR052854">
    <property type="entry name" value="Serpentine_rcpt_epsilon"/>
</dbReference>
<keyword evidence="1" id="KW-0812">Transmembrane</keyword>
<evidence type="ECO:0000256" key="1">
    <source>
        <dbReference type="SAM" id="Phobius"/>
    </source>
</evidence>
<dbReference type="Proteomes" id="UP001328107">
    <property type="component" value="Unassembled WGS sequence"/>
</dbReference>
<dbReference type="PANTHER" id="PTHR47518">
    <property type="entry name" value="SERPENTINE RECEPTOR CLASS EPSILON-13-RELATED"/>
    <property type="match status" value="1"/>
</dbReference>
<feature type="non-terminal residue" evidence="2">
    <location>
        <position position="156"/>
    </location>
</feature>
<evidence type="ECO:0008006" key="4">
    <source>
        <dbReference type="Google" id="ProtNLM"/>
    </source>
</evidence>
<evidence type="ECO:0000313" key="2">
    <source>
        <dbReference type="EMBL" id="GMR51600.1"/>
    </source>
</evidence>
<keyword evidence="3" id="KW-1185">Reference proteome</keyword>
<gene>
    <name evidence="2" type="ORF">PMAYCL1PPCAC_21795</name>
</gene>
<proteinExistence type="predicted"/>
<evidence type="ECO:0000313" key="3">
    <source>
        <dbReference type="Proteomes" id="UP001328107"/>
    </source>
</evidence>
<feature type="transmembrane region" description="Helical" evidence="1">
    <location>
        <begin position="93"/>
        <end position="119"/>
    </location>
</feature>
<dbReference type="PANTHER" id="PTHR47518:SF9">
    <property type="entry name" value="SERPENTINE RECEPTOR, CLASS T"/>
    <property type="match status" value="1"/>
</dbReference>
<name>A0AAN5I4Y7_9BILA</name>
<keyword evidence="1" id="KW-0472">Membrane</keyword>
<dbReference type="AlphaFoldDB" id="A0AAN5I4Y7"/>